<dbReference type="GO" id="GO:0005737">
    <property type="term" value="C:cytoplasm"/>
    <property type="evidence" value="ECO:0007669"/>
    <property type="project" value="TreeGrafter"/>
</dbReference>
<feature type="compositionally biased region" description="Pro residues" evidence="2">
    <location>
        <begin position="462"/>
        <end position="472"/>
    </location>
</feature>
<keyword evidence="6" id="KW-1185">Reference proteome</keyword>
<feature type="compositionally biased region" description="Polar residues" evidence="2">
    <location>
        <begin position="306"/>
        <end position="327"/>
    </location>
</feature>
<feature type="compositionally biased region" description="Basic and acidic residues" evidence="2">
    <location>
        <begin position="296"/>
        <end position="305"/>
    </location>
</feature>
<dbReference type="Ensembl" id="ENSNVIT00000011883.1">
    <property type="protein sequence ID" value="ENSNVIP00000010162.1"/>
    <property type="gene ID" value="ENSNVIG00000007825.1"/>
</dbReference>
<feature type="compositionally biased region" description="Low complexity" evidence="2">
    <location>
        <begin position="284"/>
        <end position="294"/>
    </location>
</feature>
<organism evidence="5 6">
    <name type="scientific">Neovison vison</name>
    <name type="common">American mink</name>
    <name type="synonym">Mustela vison</name>
    <dbReference type="NCBI Taxonomy" id="452646"/>
    <lineage>
        <taxon>Eukaryota</taxon>
        <taxon>Metazoa</taxon>
        <taxon>Chordata</taxon>
        <taxon>Craniata</taxon>
        <taxon>Vertebrata</taxon>
        <taxon>Euteleostomi</taxon>
        <taxon>Mammalia</taxon>
        <taxon>Eutheria</taxon>
        <taxon>Laurasiatheria</taxon>
        <taxon>Carnivora</taxon>
        <taxon>Caniformia</taxon>
        <taxon>Musteloidea</taxon>
        <taxon>Mustelidae</taxon>
        <taxon>Mustelinae</taxon>
        <taxon>Neogale</taxon>
    </lineage>
</organism>
<dbReference type="Gene3D" id="3.30.1370.50">
    <property type="entry name" value="R3H-like domain"/>
    <property type="match status" value="1"/>
</dbReference>
<dbReference type="FunFam" id="3.30.1370.50:FF:000001">
    <property type="entry name" value="R3H domain-containing protein 2 isoform 1"/>
    <property type="match status" value="1"/>
</dbReference>
<accession>A0A8C7ARK5</accession>
<protein>
    <submittedName>
        <fullName evidence="5">cAMP regulated phosphoprotein 21</fullName>
    </submittedName>
</protein>
<evidence type="ECO:0000256" key="2">
    <source>
        <dbReference type="SAM" id="MobiDB-lite"/>
    </source>
</evidence>
<dbReference type="PROSITE" id="PS51673">
    <property type="entry name" value="SUZ"/>
    <property type="match status" value="1"/>
</dbReference>
<feature type="domain" description="R3H" evidence="3">
    <location>
        <begin position="163"/>
        <end position="226"/>
    </location>
</feature>
<dbReference type="SMART" id="SM00393">
    <property type="entry name" value="R3H"/>
    <property type="match status" value="1"/>
</dbReference>
<evidence type="ECO:0000313" key="6">
    <source>
        <dbReference type="Proteomes" id="UP000694425"/>
    </source>
</evidence>
<evidence type="ECO:0000313" key="5">
    <source>
        <dbReference type="Ensembl" id="ENSNVIP00000010162.1"/>
    </source>
</evidence>
<feature type="region of interest" description="Disordered" evidence="2">
    <location>
        <begin position="538"/>
        <end position="563"/>
    </location>
</feature>
<feature type="compositionally biased region" description="Pro residues" evidence="2">
    <location>
        <begin position="597"/>
        <end position="610"/>
    </location>
</feature>
<dbReference type="InterPro" id="IPR001374">
    <property type="entry name" value="R3H_dom"/>
</dbReference>
<dbReference type="PROSITE" id="PS51061">
    <property type="entry name" value="R3H"/>
    <property type="match status" value="1"/>
</dbReference>
<feature type="compositionally biased region" description="Basic and acidic residues" evidence="2">
    <location>
        <begin position="101"/>
        <end position="129"/>
    </location>
</feature>
<proteinExistence type="predicted"/>
<dbReference type="PANTHER" id="PTHR15672">
    <property type="entry name" value="CAMP-REGULATED PHOSPHOPROTEIN 21 RELATED R3H DOMAIN CONTAINING PROTEIN"/>
    <property type="match status" value="1"/>
</dbReference>
<dbReference type="InterPro" id="IPR036867">
    <property type="entry name" value="R3H_dom_sf"/>
</dbReference>
<dbReference type="Proteomes" id="UP000694425">
    <property type="component" value="Unplaced"/>
</dbReference>
<feature type="compositionally biased region" description="Low complexity" evidence="2">
    <location>
        <begin position="336"/>
        <end position="366"/>
    </location>
</feature>
<feature type="domain" description="SUZ" evidence="4">
    <location>
        <begin position="227"/>
        <end position="315"/>
    </location>
</feature>
<dbReference type="GeneTree" id="ENSGT00940000160796"/>
<feature type="region of interest" description="Disordered" evidence="2">
    <location>
        <begin position="260"/>
        <end position="372"/>
    </location>
</feature>
<evidence type="ECO:0000259" key="4">
    <source>
        <dbReference type="PROSITE" id="PS51673"/>
    </source>
</evidence>
<name>A0A8C7ARK5_NEOVI</name>
<feature type="compositionally biased region" description="Pro residues" evidence="2">
    <location>
        <begin position="548"/>
        <end position="557"/>
    </location>
</feature>
<sequence>MSEPGDLSQAVVEEGGTEQESATPENGIVKSESLDEEEKLELQRRLAAQNQERRKSKSGAGKGKLTRSLAVCEESARPGGESLQDQESIHLQLSSFPSLQEDDKSRKDDSEREKEKDKNKDKTSEKPKIRMLSKDCSQEYTDSTGIDLHEFLINTLKNNSRDRMILLKMEQEIIDFIGDNNNHYKKFPQMSSYQRMLVHRVAAYFGLDHNVDQTGKSVIINKTSNTRIPEQRFCEHLKDEKGEESQKRFILKRDNSSIDKEDNQSVCSQESLFVDNRGNRDGSGRTSGSRQSSSENELKWSDHQRAWSSTDSDSSNRNLKPTMTKTASFGGITVLTRGDSTSSTRSTGKLSKAGSESNSSTGSSGSLPRTHAPLQSAPLAAGVAAGSPSCVPYPESGAGGQPAPSTSYILLPLEAATGIPPGSILLNPHTGQPFVNPDGTPAIYNPPTSQQPLRGTMMAPSQQPPPQQPSPQPQQQVQPPQPHMAGPLVTQSVQGLQASSQSVQYPAVSFPPQHLLPVSATQQFPMRDDVTTQFTQMNLSRQSSGETPEPPPGPVYPPSLMAQPTQQPSYVIASTGQQLPTAGFSGSGPPISQQVLQPPPSPQGFVQQPPPAQMSVYYYPSGQYPTSTTQQYRPLASVQYSAQRAQQMSQAAQQAGYQPVLSGQQGFQGLIGVQQPPQSQSVMSNQPGAPVQSVMVSYPAMSSYQVPMTQGSQGLPQQSYQQPIMLPNQAGQGSLPATGMPVYCNVTPPTPQNNLRLIGPHCPSSSVPVMSASCRTNCATMSNTGWQVKF</sequence>
<keyword evidence="1" id="KW-0597">Phosphoprotein</keyword>
<dbReference type="PANTHER" id="PTHR15672:SF14">
    <property type="entry name" value="CAMP-REGULATED PHOSPHOPROTEIN 21"/>
    <property type="match status" value="1"/>
</dbReference>
<reference evidence="5" key="2">
    <citation type="submission" date="2025-09" db="UniProtKB">
        <authorList>
            <consortium name="Ensembl"/>
        </authorList>
    </citation>
    <scope>IDENTIFICATION</scope>
</reference>
<dbReference type="AlphaFoldDB" id="A0A8C7ARK5"/>
<dbReference type="SUPFAM" id="SSF82708">
    <property type="entry name" value="R3H domain"/>
    <property type="match status" value="1"/>
</dbReference>
<dbReference type="Pfam" id="PF01424">
    <property type="entry name" value="R3H"/>
    <property type="match status" value="1"/>
</dbReference>
<dbReference type="InterPro" id="IPR051937">
    <property type="entry name" value="R3H_domain_containing"/>
</dbReference>
<dbReference type="CDD" id="cd02642">
    <property type="entry name" value="R3H_encore_like"/>
    <property type="match status" value="1"/>
</dbReference>
<feature type="region of interest" description="Disordered" evidence="2">
    <location>
        <begin position="427"/>
        <end position="495"/>
    </location>
</feature>
<reference evidence="5" key="1">
    <citation type="submission" date="2025-08" db="UniProtKB">
        <authorList>
            <consortium name="Ensembl"/>
        </authorList>
    </citation>
    <scope>IDENTIFICATION</scope>
</reference>
<dbReference type="GO" id="GO:0003676">
    <property type="term" value="F:nucleic acid binding"/>
    <property type="evidence" value="ECO:0007669"/>
    <property type="project" value="UniProtKB-UniRule"/>
</dbReference>
<dbReference type="InterPro" id="IPR024771">
    <property type="entry name" value="SUZ"/>
</dbReference>
<evidence type="ECO:0000256" key="1">
    <source>
        <dbReference type="ARBA" id="ARBA00022553"/>
    </source>
</evidence>
<feature type="region of interest" description="Disordered" evidence="2">
    <location>
        <begin position="578"/>
        <end position="610"/>
    </location>
</feature>
<evidence type="ECO:0000259" key="3">
    <source>
        <dbReference type="PROSITE" id="PS51061"/>
    </source>
</evidence>
<feature type="compositionally biased region" description="Polar residues" evidence="2">
    <location>
        <begin position="83"/>
        <end position="98"/>
    </location>
</feature>
<feature type="region of interest" description="Disordered" evidence="2">
    <location>
        <begin position="1"/>
        <end position="129"/>
    </location>
</feature>